<reference evidence="2" key="1">
    <citation type="submission" date="2015-06" db="EMBL/GenBank/DDBJ databases">
        <authorList>
            <person name="Joergensen T."/>
        </authorList>
    </citation>
    <scope>NUCLEOTIDE SEQUENCE</scope>
    <source>
        <strain evidence="2">RGFK1448</strain>
    </source>
</reference>
<evidence type="ECO:0000313" key="2">
    <source>
        <dbReference type="EMBL" id="CRY97256.1"/>
    </source>
</evidence>
<proteinExistence type="predicted"/>
<feature type="compositionally biased region" description="Polar residues" evidence="1">
    <location>
        <begin position="81"/>
        <end position="100"/>
    </location>
</feature>
<dbReference type="EMBL" id="LN853989">
    <property type="protein sequence ID" value="CRY97256.1"/>
    <property type="molecule type" value="Genomic_DNA"/>
</dbReference>
<name>A0A0H5Q5F2_9ZZZZ</name>
<accession>A0A0H5Q5F2</accession>
<dbReference type="AlphaFoldDB" id="A0A0H5Q5F2"/>
<sequence>MAVRCHVTIGGAIADTSTPSLNWSVNYQFGATTALGSADATTMADAVLTDIAADSDVLAGLGTHNQYGYVRVAFHDPDSGPETSVGLSTGSPVNGSTATTSPPPPQVCAVATLRTGIPGRSFRGRLYWPATAFGVQANGIMATASTKLSPAVQGIAQYCAVEAADLGSNLAWYVWSPTKKVGTPVTVVSVGARCDTQRRRNEADDTYTNFPVT</sequence>
<organism evidence="2">
    <name type="scientific">uncultured prokaryote</name>
    <dbReference type="NCBI Taxonomy" id="198431"/>
    <lineage>
        <taxon>unclassified sequences</taxon>
        <taxon>environmental samples</taxon>
    </lineage>
</organism>
<evidence type="ECO:0000256" key="1">
    <source>
        <dbReference type="SAM" id="MobiDB-lite"/>
    </source>
</evidence>
<feature type="region of interest" description="Disordered" evidence="1">
    <location>
        <begin position="80"/>
        <end position="105"/>
    </location>
</feature>
<protein>
    <submittedName>
        <fullName evidence="2">Uncharacterized protein</fullName>
    </submittedName>
</protein>
<reference evidence="2" key="2">
    <citation type="submission" date="2015-07" db="EMBL/GenBank/DDBJ databases">
        <title>Plasmids, circular viruses and viroids from rat gut.</title>
        <authorList>
            <person name="Jorgensen T.J."/>
            <person name="Hansen M.A."/>
            <person name="Xu Z."/>
            <person name="Tabak M.A."/>
            <person name="Sorensen S.J."/>
            <person name="Hansen L.H."/>
        </authorList>
    </citation>
    <scope>NUCLEOTIDE SEQUENCE</scope>
    <source>
        <strain evidence="2">RGFK1448</strain>
    </source>
</reference>